<dbReference type="Gene3D" id="3.40.50.2300">
    <property type="match status" value="2"/>
</dbReference>
<protein>
    <submittedName>
        <fullName evidence="4">ABC transporter substrate-binding protein</fullName>
    </submittedName>
</protein>
<sequence length="359" mass="37935">MNIEARLVDALEARIVPRRSDVLRVCLVVPQSGALGMVGPSALDAALLATHEINVADGVGGRYVDLVLVDGGRAPVDVAAEVRALCDAGAVDVVTGIHTSDVHRAVESVVAGRSPYVFTPPHEGGPRRTGVVCTGAHPASQLSGPLAWLTATYSLRRWALVGNDYIWPQAVHRVAHRLVRRGGAEVVMDERIPLGRVTPAHAGRIVEGLRRSRADAVLLSLVGRDLADFTAVLRHSGLDRTLVRLSGSLEENGLYAVGGDESGTMFAAMQSFASLGDENRLGLDERHRALFGETAPVLDAYAEGVYDGVHLVASLAAEGLLRPDLAPSDVLRLTRGAGRGRTTHLARADGTDFTVVSTA</sequence>
<keyword evidence="5" id="KW-1185">Reference proteome</keyword>
<comment type="caution">
    <text evidence="4">The sequence shown here is derived from an EMBL/GenBank/DDBJ whole genome shotgun (WGS) entry which is preliminary data.</text>
</comment>
<evidence type="ECO:0000313" key="5">
    <source>
        <dbReference type="Proteomes" id="UP000754710"/>
    </source>
</evidence>
<dbReference type="PANTHER" id="PTHR47628:SF1">
    <property type="entry name" value="ALIPHATIC AMIDASE EXPRESSION-REGULATING PROTEIN"/>
    <property type="match status" value="1"/>
</dbReference>
<dbReference type="PANTHER" id="PTHR47628">
    <property type="match status" value="1"/>
</dbReference>
<evidence type="ECO:0000313" key="4">
    <source>
        <dbReference type="EMBL" id="MBY9076056.1"/>
    </source>
</evidence>
<dbReference type="Proteomes" id="UP000754710">
    <property type="component" value="Unassembled WGS sequence"/>
</dbReference>
<dbReference type="Pfam" id="PF13458">
    <property type="entry name" value="Peripla_BP_6"/>
    <property type="match status" value="1"/>
</dbReference>
<reference evidence="4 5" key="1">
    <citation type="submission" date="2021-08" db="EMBL/GenBank/DDBJ databases">
        <title>Nocardioides bacterium WL0053 sp. nov., isolated from the sediment.</title>
        <authorList>
            <person name="Wang L."/>
            <person name="Zhang D."/>
            <person name="Zhang A."/>
        </authorList>
    </citation>
    <scope>NUCLEOTIDE SEQUENCE [LARGE SCALE GENOMIC DNA]</scope>
    <source>
        <strain evidence="4 5">WL0053</strain>
    </source>
</reference>
<gene>
    <name evidence="4" type="ORF">K1X13_14570</name>
</gene>
<dbReference type="InterPro" id="IPR028082">
    <property type="entry name" value="Peripla_BP_I"/>
</dbReference>
<evidence type="ECO:0000259" key="3">
    <source>
        <dbReference type="Pfam" id="PF13458"/>
    </source>
</evidence>
<dbReference type="EMBL" id="JAIEZQ010000002">
    <property type="protein sequence ID" value="MBY9076056.1"/>
    <property type="molecule type" value="Genomic_DNA"/>
</dbReference>
<comment type="similarity">
    <text evidence="1">Belongs to the leucine-binding protein family.</text>
</comment>
<organism evidence="4 5">
    <name type="scientific">Nocardioides jiangsuensis</name>
    <dbReference type="NCBI Taxonomy" id="2866161"/>
    <lineage>
        <taxon>Bacteria</taxon>
        <taxon>Bacillati</taxon>
        <taxon>Actinomycetota</taxon>
        <taxon>Actinomycetes</taxon>
        <taxon>Propionibacteriales</taxon>
        <taxon>Nocardioidaceae</taxon>
        <taxon>Nocardioides</taxon>
    </lineage>
</organism>
<evidence type="ECO:0000256" key="2">
    <source>
        <dbReference type="ARBA" id="ARBA00022729"/>
    </source>
</evidence>
<proteinExistence type="inferred from homology"/>
<dbReference type="SUPFAM" id="SSF53822">
    <property type="entry name" value="Periplasmic binding protein-like I"/>
    <property type="match status" value="1"/>
</dbReference>
<feature type="domain" description="Leucine-binding protein" evidence="3">
    <location>
        <begin position="24"/>
        <end position="317"/>
    </location>
</feature>
<name>A0ABS7RM37_9ACTN</name>
<keyword evidence="2" id="KW-0732">Signal</keyword>
<dbReference type="InterPro" id="IPR028081">
    <property type="entry name" value="Leu-bd"/>
</dbReference>
<accession>A0ABS7RM37</accession>
<dbReference type="RefSeq" id="WP_221025740.1">
    <property type="nucleotide sequence ID" value="NZ_JAIEZQ010000002.1"/>
</dbReference>
<evidence type="ECO:0000256" key="1">
    <source>
        <dbReference type="ARBA" id="ARBA00010062"/>
    </source>
</evidence>